<organism evidence="2 3">
    <name type="scientific">Phialocephala subalpina</name>
    <dbReference type="NCBI Taxonomy" id="576137"/>
    <lineage>
        <taxon>Eukaryota</taxon>
        <taxon>Fungi</taxon>
        <taxon>Dikarya</taxon>
        <taxon>Ascomycota</taxon>
        <taxon>Pezizomycotina</taxon>
        <taxon>Leotiomycetes</taxon>
        <taxon>Helotiales</taxon>
        <taxon>Mollisiaceae</taxon>
        <taxon>Phialocephala</taxon>
        <taxon>Phialocephala fortinii species complex</taxon>
    </lineage>
</organism>
<name>A0A1L7XLS5_9HELO</name>
<feature type="domain" description="Heterokaryon incompatibility" evidence="1">
    <location>
        <begin position="253"/>
        <end position="419"/>
    </location>
</feature>
<keyword evidence="3" id="KW-1185">Reference proteome</keyword>
<evidence type="ECO:0000313" key="3">
    <source>
        <dbReference type="Proteomes" id="UP000184330"/>
    </source>
</evidence>
<dbReference type="PANTHER" id="PTHR33112">
    <property type="entry name" value="DOMAIN PROTEIN, PUTATIVE-RELATED"/>
    <property type="match status" value="1"/>
</dbReference>
<dbReference type="AlphaFoldDB" id="A0A1L7XLS5"/>
<dbReference type="OrthoDB" id="4161196at2759"/>
<dbReference type="InterPro" id="IPR010730">
    <property type="entry name" value="HET"/>
</dbReference>
<reference evidence="2 3" key="1">
    <citation type="submission" date="2016-03" db="EMBL/GenBank/DDBJ databases">
        <authorList>
            <person name="Ploux O."/>
        </authorList>
    </citation>
    <scope>NUCLEOTIDE SEQUENCE [LARGE SCALE GENOMIC DNA]</scope>
    <source>
        <strain evidence="2 3">UAMH 11012</strain>
    </source>
</reference>
<accession>A0A1L7XLS5</accession>
<proteinExistence type="predicted"/>
<gene>
    <name evidence="2" type="ORF">PAC_15889</name>
</gene>
<dbReference type="Proteomes" id="UP000184330">
    <property type="component" value="Unassembled WGS sequence"/>
</dbReference>
<evidence type="ECO:0000259" key="1">
    <source>
        <dbReference type="Pfam" id="PF06985"/>
    </source>
</evidence>
<dbReference type="EMBL" id="FJOG01000034">
    <property type="protein sequence ID" value="CZR65989.1"/>
    <property type="molecule type" value="Genomic_DNA"/>
</dbReference>
<dbReference type="PANTHER" id="PTHR33112:SF16">
    <property type="entry name" value="HETEROKARYON INCOMPATIBILITY DOMAIN-CONTAINING PROTEIN"/>
    <property type="match status" value="1"/>
</dbReference>
<dbReference type="Pfam" id="PF06985">
    <property type="entry name" value="HET"/>
    <property type="match status" value="1"/>
</dbReference>
<protein>
    <recommendedName>
        <fullName evidence="1">Heterokaryon incompatibility domain-containing protein</fullName>
    </recommendedName>
</protein>
<evidence type="ECO:0000313" key="2">
    <source>
        <dbReference type="EMBL" id="CZR65989.1"/>
    </source>
</evidence>
<sequence>MANESTRSIALHSLPAESDESATAFSEALVAAPTPGAAPLCDRCSIFDIQSFTRTPYRSRGYKRSDVEKSVASKCRFCLLLLDSVKGLDPPDPFYISTFGALKSTKPELYIHMTLSENYETATKKTVGPFSFNRLHIAIGGRFDEVRSHSEVELCVTADPNSPAAKEEFISGRYHGPDPNDEAYWETIRGWLNECAGPPTGPRTNGHEKCRETASGLEKLTRGISVMPIRCIKVDTDGKPIALKNTKTKRKPYITLTHRWDSDKPTKRIEACQTTKGNFEDRLNGKGLADLPEHFRDAFKIAAKLGVKYVWIDSLCIIQAGDDGDDFNMQKSKMAQYYQHSLLTIATAANDYLTEGILKDLKAVPWSNPPVRLQYRGANSLDEAAGHFYVYKRKQRLTDDYWENVRSAEVFNRAWILQEWMLSKRFLWYTPEGMFFECHSIAPRTPAGEQISLDISKQELHYLFNLKQRLHWTNTSIMDFWYDAIEVNSTFDIGRTSDRVPAVAGLGFEVANVIAAVAPGERQHDENAVRRVVYIAGLWLQDIHRGLLWEVDPSAPDATRSVESVPSWSWISYFAPVKFPKPDPDVRHEMIVTGLCLHERTERHEPQWECAYNKVTEMPPEGLFDLGNKFSCLHIEGVVLPVWIRGYLQRLKDIETVAFATCYGQTPKAGRWRAIHANFNDDIIIGWASVERLPRERDVCDDYGSEVLALHVSTRYFTVGWMLTRSLPVLDLLFIKKAGRAGVYERIGVGRVFENSTVQRFRAAAKTNAQLI</sequence>